<dbReference type="Proteomes" id="UP001055117">
    <property type="component" value="Unassembled WGS sequence"/>
</dbReference>
<sequence length="131" mass="14956">MSLLRFRLAGLCALALAGQGLATAARAADFDGPYPPRPPEYAEPAYREPPPPPTFRRPHFTVGPDFEPPERCRSFVKRRIYAYGEEVLRRVRVCDEPGGYDEGPRRRPVFYDHPPRPPADIPDREWGGPRW</sequence>
<comment type="caution">
    <text evidence="3">The sequence shown here is derived from an EMBL/GenBank/DDBJ whole genome shotgun (WGS) entry which is preliminary data.</text>
</comment>
<feature type="compositionally biased region" description="Pro residues" evidence="1">
    <location>
        <begin position="33"/>
        <end position="55"/>
    </location>
</feature>
<dbReference type="EMBL" id="BPQG01000018">
    <property type="protein sequence ID" value="GJD43557.1"/>
    <property type="molecule type" value="Genomic_DNA"/>
</dbReference>
<evidence type="ECO:0000256" key="1">
    <source>
        <dbReference type="SAM" id="MobiDB-lite"/>
    </source>
</evidence>
<keyword evidence="4" id="KW-1185">Reference proteome</keyword>
<organism evidence="3 4">
    <name type="scientific">Methylobacterium cerastii</name>
    <dbReference type="NCBI Taxonomy" id="932741"/>
    <lineage>
        <taxon>Bacteria</taxon>
        <taxon>Pseudomonadati</taxon>
        <taxon>Pseudomonadota</taxon>
        <taxon>Alphaproteobacteria</taxon>
        <taxon>Hyphomicrobiales</taxon>
        <taxon>Methylobacteriaceae</taxon>
        <taxon>Methylobacterium</taxon>
    </lineage>
</organism>
<protein>
    <submittedName>
        <fullName evidence="3">Uncharacterized protein</fullName>
    </submittedName>
</protein>
<proteinExistence type="predicted"/>
<feature type="chain" id="PRO_5045637364" evidence="2">
    <location>
        <begin position="28"/>
        <end position="131"/>
    </location>
</feature>
<feature type="region of interest" description="Disordered" evidence="1">
    <location>
        <begin position="28"/>
        <end position="63"/>
    </location>
</feature>
<evidence type="ECO:0000313" key="4">
    <source>
        <dbReference type="Proteomes" id="UP001055117"/>
    </source>
</evidence>
<evidence type="ECO:0000256" key="2">
    <source>
        <dbReference type="SAM" id="SignalP"/>
    </source>
</evidence>
<feature type="region of interest" description="Disordered" evidence="1">
    <location>
        <begin position="95"/>
        <end position="131"/>
    </location>
</feature>
<accession>A0ABQ4QEA5</accession>
<keyword evidence="2" id="KW-0732">Signal</keyword>
<feature type="compositionally biased region" description="Basic and acidic residues" evidence="1">
    <location>
        <begin position="102"/>
        <end position="131"/>
    </location>
</feature>
<reference evidence="3 4" key="1">
    <citation type="journal article" date="2021" name="Front. Microbiol.">
        <title>Comprehensive Comparative Genomics and Phenotyping of Methylobacterium Species.</title>
        <authorList>
            <person name="Alessa O."/>
            <person name="Ogura Y."/>
            <person name="Fujitani Y."/>
            <person name="Takami H."/>
            <person name="Hayashi T."/>
            <person name="Sahin N."/>
            <person name="Tani A."/>
        </authorList>
    </citation>
    <scope>NUCLEOTIDE SEQUENCE [LARGE SCALE GENOMIC DNA]</scope>
    <source>
        <strain evidence="3 4">DSM 23679</strain>
    </source>
</reference>
<name>A0ABQ4QEA5_9HYPH</name>
<gene>
    <name evidence="3" type="ORF">AFCDBAGC_1409</name>
</gene>
<feature type="signal peptide" evidence="2">
    <location>
        <begin position="1"/>
        <end position="27"/>
    </location>
</feature>
<dbReference type="RefSeq" id="WP_147828288.1">
    <property type="nucleotide sequence ID" value="NZ_BPQG01000018.1"/>
</dbReference>
<evidence type="ECO:0000313" key="3">
    <source>
        <dbReference type="EMBL" id="GJD43557.1"/>
    </source>
</evidence>